<dbReference type="GO" id="GO:0007165">
    <property type="term" value="P:signal transduction"/>
    <property type="evidence" value="ECO:0007669"/>
    <property type="project" value="UniProtKB-KW"/>
</dbReference>
<keyword evidence="4 10" id="KW-0812">Transmembrane</keyword>
<keyword evidence="2" id="KW-1003">Cell membrane</keyword>
<sequence length="702" mass="77022">MKKIFNKKSKEKSSEKKRGKLFRKLVAFIILLILIPIGALGVSSYINSVEALEAELKISGEQFVEEVRNSIDTYLIKYEESVDLLSKETSLLNFGIEEEVIPEEEVEVEGEGEESITMPVVSTGVQDIQEVFKKYIETYDEVISVYIAAENNDFYDYPITDMGDDYIPTSRPWYIKAVEEDKMVWNDPYIDADTGEYVTTLSKPIYDGNRFVGVMAIDIPLTTISNRLNGIQLGKYGEVVLVDKNDNIMTHSNKELIGKDMPVEEIKTALNNQTSGSVDYAMEENGVTEQKFTTFTTIDRLDWKVLGTSYIKELRESVNGILFDILTIGGIVLIIGIIGAIIFSKMITKPLGVLVTDMERVKIGDFTVVSNVKSNDEIGTLSDTFNLMINEVKNLISRSRGVSQEVIHASQELAATSEETSASAEEVSRTVEEIAKGASEQASDAESGASMVSALGNKINNLVTNSDEIIKVTQDVMDANLNGVKAVETLKNENEESKYTTDNIEKAVLGLSDKSKDIGNILQTITSIAEQTNLLALNASIEAARAGEHGRGFAVVANEIRELAEGSGKAAEEIRGIVTGIQDQSENTVKVMGEVKESSIKQGEAVNMVNESFTNISSKIDEISAKIETMNDFITDIDQGKNSLVDSIENISSVSEETAAASEEVSASMQQQTSAVEQVATLADNLNALADRLNKEMDKFQI</sequence>
<gene>
    <name evidence="13" type="ORF">GOQ27_06400</name>
</gene>
<evidence type="ECO:0000256" key="4">
    <source>
        <dbReference type="ARBA" id="ARBA00022692"/>
    </source>
</evidence>
<name>A0A942UWG2_9FIRM</name>
<organism evidence="13 14">
    <name type="scientific">Anaeromonas frigoriresistens</name>
    <dbReference type="NCBI Taxonomy" id="2683708"/>
    <lineage>
        <taxon>Bacteria</taxon>
        <taxon>Bacillati</taxon>
        <taxon>Bacillota</taxon>
        <taxon>Tissierellia</taxon>
        <taxon>Tissierellales</taxon>
        <taxon>Thermohalobacteraceae</taxon>
        <taxon>Anaeromonas</taxon>
    </lineage>
</organism>
<evidence type="ECO:0000313" key="13">
    <source>
        <dbReference type="EMBL" id="MBS4538084.1"/>
    </source>
</evidence>
<dbReference type="SUPFAM" id="SSF58104">
    <property type="entry name" value="Methyl-accepting chemotaxis protein (MCP) signaling domain"/>
    <property type="match status" value="1"/>
</dbReference>
<dbReference type="CDD" id="cd12912">
    <property type="entry name" value="PDC2_MCP_like"/>
    <property type="match status" value="1"/>
</dbReference>
<dbReference type="SMART" id="SM00304">
    <property type="entry name" value="HAMP"/>
    <property type="match status" value="2"/>
</dbReference>
<feature type="domain" description="Methyl-accepting transducer" evidence="11">
    <location>
        <begin position="416"/>
        <end position="673"/>
    </location>
</feature>
<dbReference type="Gene3D" id="3.30.450.20">
    <property type="entry name" value="PAS domain"/>
    <property type="match status" value="2"/>
</dbReference>
<protein>
    <submittedName>
        <fullName evidence="13">Methyl-accepting chemotaxis protein</fullName>
    </submittedName>
</protein>
<evidence type="ECO:0000256" key="10">
    <source>
        <dbReference type="SAM" id="Phobius"/>
    </source>
</evidence>
<evidence type="ECO:0000256" key="6">
    <source>
        <dbReference type="ARBA" id="ARBA00023136"/>
    </source>
</evidence>
<evidence type="ECO:0000256" key="7">
    <source>
        <dbReference type="ARBA" id="ARBA00023224"/>
    </source>
</evidence>
<dbReference type="GO" id="GO:0005886">
    <property type="term" value="C:plasma membrane"/>
    <property type="evidence" value="ECO:0007669"/>
    <property type="project" value="UniProtKB-SubCell"/>
</dbReference>
<dbReference type="Pfam" id="PF00015">
    <property type="entry name" value="MCPsignal"/>
    <property type="match status" value="1"/>
</dbReference>
<evidence type="ECO:0000259" key="11">
    <source>
        <dbReference type="PROSITE" id="PS50111"/>
    </source>
</evidence>
<dbReference type="Gene3D" id="6.10.340.10">
    <property type="match status" value="1"/>
</dbReference>
<dbReference type="InterPro" id="IPR004089">
    <property type="entry name" value="MCPsignal_dom"/>
</dbReference>
<reference evidence="13" key="1">
    <citation type="submission" date="2019-12" db="EMBL/GenBank/DDBJ databases">
        <title>Clostridiaceae gen. nov. sp. nov., isolated from sediment in Xinjiang, China.</title>
        <authorList>
            <person name="Zhang R."/>
        </authorList>
    </citation>
    <scope>NUCLEOTIDE SEQUENCE</scope>
    <source>
        <strain evidence="13">D2Q-11</strain>
    </source>
</reference>
<feature type="domain" description="HAMP" evidence="12">
    <location>
        <begin position="345"/>
        <end position="397"/>
    </location>
</feature>
<keyword evidence="6 10" id="KW-0472">Membrane</keyword>
<dbReference type="PANTHER" id="PTHR32089:SF112">
    <property type="entry name" value="LYSOZYME-LIKE PROTEIN-RELATED"/>
    <property type="match status" value="1"/>
</dbReference>
<comment type="caution">
    <text evidence="13">The sequence shown here is derived from an EMBL/GenBank/DDBJ whole genome shotgun (WGS) entry which is preliminary data.</text>
</comment>
<keyword evidence="5 10" id="KW-1133">Transmembrane helix</keyword>
<evidence type="ECO:0000256" key="2">
    <source>
        <dbReference type="ARBA" id="ARBA00022475"/>
    </source>
</evidence>
<dbReference type="Gene3D" id="1.10.287.950">
    <property type="entry name" value="Methyl-accepting chemotaxis protein"/>
    <property type="match status" value="2"/>
</dbReference>
<evidence type="ECO:0000313" key="14">
    <source>
        <dbReference type="Proteomes" id="UP000724672"/>
    </source>
</evidence>
<dbReference type="InterPro" id="IPR033479">
    <property type="entry name" value="dCache_1"/>
</dbReference>
<evidence type="ECO:0000259" key="12">
    <source>
        <dbReference type="PROSITE" id="PS50885"/>
    </source>
</evidence>
<keyword evidence="14" id="KW-1185">Reference proteome</keyword>
<dbReference type="CDD" id="cd06225">
    <property type="entry name" value="HAMP"/>
    <property type="match status" value="1"/>
</dbReference>
<evidence type="ECO:0000256" key="3">
    <source>
        <dbReference type="ARBA" id="ARBA00022500"/>
    </source>
</evidence>
<dbReference type="PROSITE" id="PS50885">
    <property type="entry name" value="HAMP"/>
    <property type="match status" value="1"/>
</dbReference>
<dbReference type="SMART" id="SM00283">
    <property type="entry name" value="MA"/>
    <property type="match status" value="1"/>
</dbReference>
<comment type="subcellular location">
    <subcellularLocation>
        <location evidence="1">Cell membrane</location>
        <topology evidence="1">Multi-pass membrane protein</topology>
    </subcellularLocation>
</comment>
<evidence type="ECO:0000256" key="9">
    <source>
        <dbReference type="PROSITE-ProRule" id="PRU00284"/>
    </source>
</evidence>
<dbReference type="PANTHER" id="PTHR32089">
    <property type="entry name" value="METHYL-ACCEPTING CHEMOTAXIS PROTEIN MCPB"/>
    <property type="match status" value="1"/>
</dbReference>
<dbReference type="CDD" id="cd12913">
    <property type="entry name" value="PDC1_MCP_like"/>
    <property type="match status" value="1"/>
</dbReference>
<dbReference type="InterPro" id="IPR003660">
    <property type="entry name" value="HAMP_dom"/>
</dbReference>
<proteinExistence type="inferred from homology"/>
<evidence type="ECO:0000256" key="8">
    <source>
        <dbReference type="ARBA" id="ARBA00029447"/>
    </source>
</evidence>
<dbReference type="PROSITE" id="PS50111">
    <property type="entry name" value="CHEMOTAXIS_TRANSDUC_2"/>
    <property type="match status" value="1"/>
</dbReference>
<feature type="transmembrane region" description="Helical" evidence="10">
    <location>
        <begin position="21"/>
        <end position="46"/>
    </location>
</feature>
<dbReference type="InterPro" id="IPR029151">
    <property type="entry name" value="Sensor-like_sf"/>
</dbReference>
<dbReference type="RefSeq" id="WP_203366008.1">
    <property type="nucleotide sequence ID" value="NZ_WSFT01000028.1"/>
</dbReference>
<dbReference type="CDD" id="cd11386">
    <property type="entry name" value="MCP_signal"/>
    <property type="match status" value="1"/>
</dbReference>
<dbReference type="Pfam" id="PF00672">
    <property type="entry name" value="HAMP"/>
    <property type="match status" value="1"/>
</dbReference>
<dbReference type="GO" id="GO:0006935">
    <property type="term" value="P:chemotaxis"/>
    <property type="evidence" value="ECO:0007669"/>
    <property type="project" value="UniProtKB-KW"/>
</dbReference>
<dbReference type="AlphaFoldDB" id="A0A942UWG2"/>
<dbReference type="EMBL" id="WSFT01000028">
    <property type="protein sequence ID" value="MBS4538084.1"/>
    <property type="molecule type" value="Genomic_DNA"/>
</dbReference>
<feature type="transmembrane region" description="Helical" evidence="10">
    <location>
        <begin position="321"/>
        <end position="343"/>
    </location>
</feature>
<evidence type="ECO:0000256" key="1">
    <source>
        <dbReference type="ARBA" id="ARBA00004651"/>
    </source>
</evidence>
<comment type="similarity">
    <text evidence="8">Belongs to the methyl-accepting chemotaxis (MCP) protein family.</text>
</comment>
<dbReference type="SUPFAM" id="SSF103190">
    <property type="entry name" value="Sensory domain-like"/>
    <property type="match status" value="1"/>
</dbReference>
<accession>A0A942UWG2</accession>
<dbReference type="Pfam" id="PF02743">
    <property type="entry name" value="dCache_1"/>
    <property type="match status" value="1"/>
</dbReference>
<keyword evidence="3" id="KW-0145">Chemotaxis</keyword>
<dbReference type="Proteomes" id="UP000724672">
    <property type="component" value="Unassembled WGS sequence"/>
</dbReference>
<evidence type="ECO:0000256" key="5">
    <source>
        <dbReference type="ARBA" id="ARBA00022989"/>
    </source>
</evidence>
<keyword evidence="7 9" id="KW-0807">Transducer</keyword>